<dbReference type="Proteomes" id="UP001301958">
    <property type="component" value="Unassembled WGS sequence"/>
</dbReference>
<proteinExistence type="predicted"/>
<keyword evidence="7" id="KW-1185">Reference proteome</keyword>
<dbReference type="SMART" id="SM00668">
    <property type="entry name" value="CTLH"/>
    <property type="match status" value="1"/>
</dbReference>
<feature type="domain" description="CTLH" evidence="5">
    <location>
        <begin position="84"/>
        <end position="156"/>
    </location>
</feature>
<evidence type="ECO:0000313" key="6">
    <source>
        <dbReference type="EMBL" id="KAK4226515.1"/>
    </source>
</evidence>
<keyword evidence="2" id="KW-0677">Repeat</keyword>
<dbReference type="Pfam" id="PF23627">
    <property type="entry name" value="LisH_WDR26"/>
    <property type="match status" value="1"/>
</dbReference>
<dbReference type="InterPro" id="IPR001680">
    <property type="entry name" value="WD40_rpt"/>
</dbReference>
<dbReference type="SMART" id="SM00320">
    <property type="entry name" value="WD40"/>
    <property type="match status" value="7"/>
</dbReference>
<gene>
    <name evidence="6" type="ORF">QBC38DRAFT_227380</name>
</gene>
<dbReference type="PANTHER" id="PTHR22838">
    <property type="entry name" value="WD REPEAT PROTEIN 26-RELATED"/>
    <property type="match status" value="1"/>
</dbReference>
<dbReference type="InterPro" id="IPR036322">
    <property type="entry name" value="WD40_repeat_dom_sf"/>
</dbReference>
<dbReference type="InterPro" id="IPR006595">
    <property type="entry name" value="CTLH_C"/>
</dbReference>
<dbReference type="Pfam" id="PF21889">
    <property type="entry name" value="TPR1-like_2nd"/>
    <property type="match status" value="1"/>
</dbReference>
<reference evidence="6" key="1">
    <citation type="journal article" date="2023" name="Mol. Phylogenet. Evol.">
        <title>Genome-scale phylogeny and comparative genomics of the fungal order Sordariales.</title>
        <authorList>
            <person name="Hensen N."/>
            <person name="Bonometti L."/>
            <person name="Westerberg I."/>
            <person name="Brannstrom I.O."/>
            <person name="Guillou S."/>
            <person name="Cros-Aarteil S."/>
            <person name="Calhoun S."/>
            <person name="Haridas S."/>
            <person name="Kuo A."/>
            <person name="Mondo S."/>
            <person name="Pangilinan J."/>
            <person name="Riley R."/>
            <person name="LaButti K."/>
            <person name="Andreopoulos B."/>
            <person name="Lipzen A."/>
            <person name="Chen C."/>
            <person name="Yan M."/>
            <person name="Daum C."/>
            <person name="Ng V."/>
            <person name="Clum A."/>
            <person name="Steindorff A."/>
            <person name="Ohm R.A."/>
            <person name="Martin F."/>
            <person name="Silar P."/>
            <person name="Natvig D.O."/>
            <person name="Lalanne C."/>
            <person name="Gautier V."/>
            <person name="Ament-Velasquez S.L."/>
            <person name="Kruys A."/>
            <person name="Hutchinson M.I."/>
            <person name="Powell A.J."/>
            <person name="Barry K."/>
            <person name="Miller A.N."/>
            <person name="Grigoriev I.V."/>
            <person name="Debuchy R."/>
            <person name="Gladieux P."/>
            <person name="Hiltunen Thoren M."/>
            <person name="Johannesson H."/>
        </authorList>
    </citation>
    <scope>NUCLEOTIDE SEQUENCE</scope>
    <source>
        <strain evidence="6">CBS 990.96</strain>
    </source>
</reference>
<comment type="caution">
    <text evidence="6">The sequence shown here is derived from an EMBL/GenBank/DDBJ whole genome shotgun (WGS) entry which is preliminary data.</text>
</comment>
<feature type="compositionally biased region" description="Polar residues" evidence="4">
    <location>
        <begin position="9"/>
        <end position="23"/>
    </location>
</feature>
<accession>A0AAN7BN97</accession>
<evidence type="ECO:0000256" key="4">
    <source>
        <dbReference type="SAM" id="MobiDB-lite"/>
    </source>
</evidence>
<evidence type="ECO:0000313" key="7">
    <source>
        <dbReference type="Proteomes" id="UP001301958"/>
    </source>
</evidence>
<dbReference type="SUPFAM" id="SSF50978">
    <property type="entry name" value="WD40 repeat-like"/>
    <property type="match status" value="1"/>
</dbReference>
<dbReference type="PROSITE" id="PS50082">
    <property type="entry name" value="WD_REPEATS_2"/>
    <property type="match status" value="3"/>
</dbReference>
<evidence type="ECO:0000259" key="5">
    <source>
        <dbReference type="PROSITE" id="PS50897"/>
    </source>
</evidence>
<sequence>MRTVEVEDCQSSSRPSRLQTNGTHAEHPQKTEAMYNRAVNGGSAPTYYGHDHQEVTRILIQALNDLGYHSAANSVCKESGYEVESPDVASFREAVLSGDWNRAEELLWGNKSTNGKEGQGSGRGLVLAQGADRNAMRFQLRQQKFLELLELRKSTEALSVLRTELTPLCRDQHQTLHLLSRLLMCQDAEDLKTKANWDGAEGQSRHILLSQLSQHISPLVMLPEHRLSVLLKNLERYQVEKCLYHSTTRPMSLYSDHMCDRSMFPTDVMVELEQHGGELYQIAFSHSGDRLAACGTAKGVYIWDTRTFEVIRVLDGHDTNESICNLAWSPDDKLLVTCGIDRHAKLWNTETGHCSHILERFDEPVSSCVWAPDGKTFVTGSFDKTKPLCQWDLDGNCVSVWTQQHRTEDLAISPDGHWLVAMDEQNQLHVYNFATRQLEYVYPLDARATSISISEDSRHLLVNKVNHDAHLIDLATREVEQKYQGHKGGAYTIRSDFGGAHENFVISGSEDGKVYIWHKVTATLVHRADAHSPRVNAVAWSPSDPAMYATCGDDGKIKIWSSKDRARMWASKAQRSNGAPLRSANTSSWSLLEANSRDNEDD</sequence>
<feature type="repeat" description="WD" evidence="3">
    <location>
        <begin position="528"/>
        <end position="561"/>
    </location>
</feature>
<reference evidence="6" key="2">
    <citation type="submission" date="2023-05" db="EMBL/GenBank/DDBJ databases">
        <authorList>
            <consortium name="Lawrence Berkeley National Laboratory"/>
            <person name="Steindorff A."/>
            <person name="Hensen N."/>
            <person name="Bonometti L."/>
            <person name="Westerberg I."/>
            <person name="Brannstrom I.O."/>
            <person name="Guillou S."/>
            <person name="Cros-Aarteil S."/>
            <person name="Calhoun S."/>
            <person name="Haridas S."/>
            <person name="Kuo A."/>
            <person name="Mondo S."/>
            <person name="Pangilinan J."/>
            <person name="Riley R."/>
            <person name="Labutti K."/>
            <person name="Andreopoulos B."/>
            <person name="Lipzen A."/>
            <person name="Chen C."/>
            <person name="Yanf M."/>
            <person name="Daum C."/>
            <person name="Ng V."/>
            <person name="Clum A."/>
            <person name="Ohm R."/>
            <person name="Martin F."/>
            <person name="Silar P."/>
            <person name="Natvig D."/>
            <person name="Lalanne C."/>
            <person name="Gautier V."/>
            <person name="Ament-Velasquez S.L."/>
            <person name="Kruys A."/>
            <person name="Hutchinson M.I."/>
            <person name="Powell A.J."/>
            <person name="Barry K."/>
            <person name="Miller A.N."/>
            <person name="Grigoriev I.V."/>
            <person name="Debuchy R."/>
            <person name="Gladieux P."/>
            <person name="Thoren M.H."/>
            <person name="Johannesson H."/>
        </authorList>
    </citation>
    <scope>NUCLEOTIDE SEQUENCE</scope>
    <source>
        <strain evidence="6">CBS 990.96</strain>
    </source>
</reference>
<feature type="region of interest" description="Disordered" evidence="4">
    <location>
        <begin position="571"/>
        <end position="602"/>
    </location>
</feature>
<feature type="compositionally biased region" description="Polar residues" evidence="4">
    <location>
        <begin position="573"/>
        <end position="590"/>
    </location>
</feature>
<dbReference type="EMBL" id="MU865346">
    <property type="protein sequence ID" value="KAK4226515.1"/>
    <property type="molecule type" value="Genomic_DNA"/>
</dbReference>
<dbReference type="CDD" id="cd00200">
    <property type="entry name" value="WD40"/>
    <property type="match status" value="1"/>
</dbReference>
<dbReference type="Gene3D" id="2.130.10.10">
    <property type="entry name" value="YVTN repeat-like/Quinoprotein amine dehydrogenase"/>
    <property type="match status" value="1"/>
</dbReference>
<dbReference type="PANTHER" id="PTHR22838:SF0">
    <property type="entry name" value="WD REPEAT-CONTAINING PROTEIN 26"/>
    <property type="match status" value="1"/>
</dbReference>
<feature type="repeat" description="WD" evidence="3">
    <location>
        <begin position="272"/>
        <end position="313"/>
    </location>
</feature>
<dbReference type="GO" id="GO:0034657">
    <property type="term" value="C:GID complex"/>
    <property type="evidence" value="ECO:0007669"/>
    <property type="project" value="TreeGrafter"/>
</dbReference>
<evidence type="ECO:0000256" key="3">
    <source>
        <dbReference type="PROSITE-ProRule" id="PRU00221"/>
    </source>
</evidence>
<dbReference type="Pfam" id="PF00400">
    <property type="entry name" value="WD40"/>
    <property type="match status" value="5"/>
</dbReference>
<dbReference type="AlphaFoldDB" id="A0AAN7BN97"/>
<dbReference type="PROSITE" id="PS00678">
    <property type="entry name" value="WD_REPEATS_1"/>
    <property type="match status" value="1"/>
</dbReference>
<keyword evidence="1 3" id="KW-0853">WD repeat</keyword>
<dbReference type="InterPro" id="IPR054080">
    <property type="entry name" value="TPR1-like_2nd"/>
</dbReference>
<name>A0AAN7BN97_9PEZI</name>
<evidence type="ECO:0000256" key="2">
    <source>
        <dbReference type="ARBA" id="ARBA00022737"/>
    </source>
</evidence>
<feature type="repeat" description="WD" evidence="3">
    <location>
        <begin position="316"/>
        <end position="357"/>
    </location>
</feature>
<feature type="region of interest" description="Disordered" evidence="4">
    <location>
        <begin position="1"/>
        <end position="31"/>
    </location>
</feature>
<dbReference type="PROSITE" id="PS50897">
    <property type="entry name" value="CTLH"/>
    <property type="match status" value="1"/>
</dbReference>
<dbReference type="InterPro" id="IPR051350">
    <property type="entry name" value="WD_repeat-ST_regulator"/>
</dbReference>
<evidence type="ECO:0000256" key="1">
    <source>
        <dbReference type="ARBA" id="ARBA00022574"/>
    </source>
</evidence>
<dbReference type="InterPro" id="IPR019775">
    <property type="entry name" value="WD40_repeat_CS"/>
</dbReference>
<protein>
    <recommendedName>
        <fullName evidence="5">CTLH domain-containing protein</fullName>
    </recommendedName>
</protein>
<dbReference type="PROSITE" id="PS50294">
    <property type="entry name" value="WD_REPEATS_REGION"/>
    <property type="match status" value="1"/>
</dbReference>
<organism evidence="6 7">
    <name type="scientific">Podospora fimiseda</name>
    <dbReference type="NCBI Taxonomy" id="252190"/>
    <lineage>
        <taxon>Eukaryota</taxon>
        <taxon>Fungi</taxon>
        <taxon>Dikarya</taxon>
        <taxon>Ascomycota</taxon>
        <taxon>Pezizomycotina</taxon>
        <taxon>Sordariomycetes</taxon>
        <taxon>Sordariomycetidae</taxon>
        <taxon>Sordariales</taxon>
        <taxon>Podosporaceae</taxon>
        <taxon>Podospora</taxon>
    </lineage>
</organism>
<dbReference type="InterPro" id="IPR015943">
    <property type="entry name" value="WD40/YVTN_repeat-like_dom_sf"/>
</dbReference>
<dbReference type="GO" id="GO:0043161">
    <property type="term" value="P:proteasome-mediated ubiquitin-dependent protein catabolic process"/>
    <property type="evidence" value="ECO:0007669"/>
    <property type="project" value="TreeGrafter"/>
</dbReference>